<keyword evidence="3" id="KW-1185">Reference proteome</keyword>
<sequence length="121" mass="13643">MKKPVDFDWYCKTKKDVINNAAYELIVALTAKSAPPRKFELSIPQRDDEMIANVVEGAINAVEAQIGYYCHPFYQEADMLPCYLGNRCDNPHCIFKDASGRPKVQPSEREEDPEEGGDDDG</sequence>
<accession>A0A8J6MA61</accession>
<comment type="caution">
    <text evidence="2">The sequence shown here is derived from an EMBL/GenBank/DDBJ whole genome shotgun (WGS) entry which is preliminary data.</text>
</comment>
<gene>
    <name evidence="2" type="ORF">H8S55_06375</name>
</gene>
<feature type="region of interest" description="Disordered" evidence="1">
    <location>
        <begin position="96"/>
        <end position="121"/>
    </location>
</feature>
<reference evidence="2" key="1">
    <citation type="submission" date="2020-08" db="EMBL/GenBank/DDBJ databases">
        <title>Genome public.</title>
        <authorList>
            <person name="Liu C."/>
            <person name="Sun Q."/>
        </authorList>
    </citation>
    <scope>NUCLEOTIDE SEQUENCE</scope>
    <source>
        <strain evidence="2">BX5</strain>
    </source>
</reference>
<feature type="compositionally biased region" description="Acidic residues" evidence="1">
    <location>
        <begin position="109"/>
        <end position="121"/>
    </location>
</feature>
<evidence type="ECO:0000313" key="3">
    <source>
        <dbReference type="Proteomes" id="UP000602260"/>
    </source>
</evidence>
<dbReference type="EMBL" id="JACOPN010000003">
    <property type="protein sequence ID" value="MBC5716940.1"/>
    <property type="molecule type" value="Genomic_DNA"/>
</dbReference>
<evidence type="ECO:0000256" key="1">
    <source>
        <dbReference type="SAM" id="MobiDB-lite"/>
    </source>
</evidence>
<dbReference type="RefSeq" id="WP_186878259.1">
    <property type="nucleotide sequence ID" value="NZ_JACOPN010000003.1"/>
</dbReference>
<dbReference type="Proteomes" id="UP000602260">
    <property type="component" value="Unassembled WGS sequence"/>
</dbReference>
<name>A0A8J6MA61_9FIRM</name>
<protein>
    <submittedName>
        <fullName evidence="2">Uncharacterized protein</fullName>
    </submittedName>
</protein>
<dbReference type="AlphaFoldDB" id="A0A8J6MA61"/>
<evidence type="ECO:0000313" key="2">
    <source>
        <dbReference type="EMBL" id="MBC5716940.1"/>
    </source>
</evidence>
<proteinExistence type="predicted"/>
<organism evidence="2 3">
    <name type="scientific">Flintibacter faecis</name>
    <dbReference type="NCBI Taxonomy" id="2763047"/>
    <lineage>
        <taxon>Bacteria</taxon>
        <taxon>Bacillati</taxon>
        <taxon>Bacillota</taxon>
        <taxon>Clostridia</taxon>
        <taxon>Eubacteriales</taxon>
        <taxon>Flintibacter</taxon>
    </lineage>
</organism>